<evidence type="ECO:0000313" key="2">
    <source>
        <dbReference type="Proteomes" id="UP001164250"/>
    </source>
</evidence>
<gene>
    <name evidence="1" type="ORF">Patl1_21769</name>
</gene>
<name>A0ACC1BMP1_9ROSI</name>
<dbReference type="EMBL" id="CM047900">
    <property type="protein sequence ID" value="KAJ0100274.1"/>
    <property type="molecule type" value="Genomic_DNA"/>
</dbReference>
<accession>A0ACC1BMP1</accession>
<dbReference type="Proteomes" id="UP001164250">
    <property type="component" value="Chromosome 4"/>
</dbReference>
<keyword evidence="2" id="KW-1185">Reference proteome</keyword>
<proteinExistence type="predicted"/>
<organism evidence="1 2">
    <name type="scientific">Pistacia atlantica</name>
    <dbReference type="NCBI Taxonomy" id="434234"/>
    <lineage>
        <taxon>Eukaryota</taxon>
        <taxon>Viridiplantae</taxon>
        <taxon>Streptophyta</taxon>
        <taxon>Embryophyta</taxon>
        <taxon>Tracheophyta</taxon>
        <taxon>Spermatophyta</taxon>
        <taxon>Magnoliopsida</taxon>
        <taxon>eudicotyledons</taxon>
        <taxon>Gunneridae</taxon>
        <taxon>Pentapetalae</taxon>
        <taxon>rosids</taxon>
        <taxon>malvids</taxon>
        <taxon>Sapindales</taxon>
        <taxon>Anacardiaceae</taxon>
        <taxon>Pistacia</taxon>
    </lineage>
</organism>
<reference evidence="2" key="1">
    <citation type="journal article" date="2023" name="G3 (Bethesda)">
        <title>Genome assembly and association tests identify interacting loci associated with vigor, precocity, and sex in interspecific pistachio rootstocks.</title>
        <authorList>
            <person name="Palmer W."/>
            <person name="Jacygrad E."/>
            <person name="Sagayaradj S."/>
            <person name="Cavanaugh K."/>
            <person name="Han R."/>
            <person name="Bertier L."/>
            <person name="Beede B."/>
            <person name="Kafkas S."/>
            <person name="Golino D."/>
            <person name="Preece J."/>
            <person name="Michelmore R."/>
        </authorList>
    </citation>
    <scope>NUCLEOTIDE SEQUENCE [LARGE SCALE GENOMIC DNA]</scope>
</reference>
<sequence length="87" mass="9586">MEEHGVANIAEKISNTIREIDEKGLFEGAEESLEKLMGLGKGEERISIAGSNRFKLYGVDYGWGRPKKEEIISIDRTGAIAMLESGD</sequence>
<protein>
    <submittedName>
        <fullName evidence="1">Uncharacterized protein</fullName>
    </submittedName>
</protein>
<evidence type="ECO:0000313" key="1">
    <source>
        <dbReference type="EMBL" id="KAJ0100274.1"/>
    </source>
</evidence>
<comment type="caution">
    <text evidence="1">The sequence shown here is derived from an EMBL/GenBank/DDBJ whole genome shotgun (WGS) entry which is preliminary data.</text>
</comment>